<organism evidence="7 8">
    <name type="scientific">Terriglobus roseus</name>
    <dbReference type="NCBI Taxonomy" id="392734"/>
    <lineage>
        <taxon>Bacteria</taxon>
        <taxon>Pseudomonadati</taxon>
        <taxon>Acidobacteriota</taxon>
        <taxon>Terriglobia</taxon>
        <taxon>Terriglobales</taxon>
        <taxon>Acidobacteriaceae</taxon>
        <taxon>Terriglobus</taxon>
    </lineage>
</organism>
<evidence type="ECO:0000256" key="4">
    <source>
        <dbReference type="ARBA" id="ARBA00022840"/>
    </source>
</evidence>
<keyword evidence="4" id="KW-0067">ATP-binding</keyword>
<comment type="similarity">
    <text evidence="1">Belongs to the RecA family.</text>
</comment>
<dbReference type="InterPro" id="IPR049428">
    <property type="entry name" value="RecA-like_N"/>
</dbReference>
<dbReference type="AlphaFoldDB" id="A0A1G7NS02"/>
<evidence type="ECO:0000256" key="5">
    <source>
        <dbReference type="ARBA" id="ARBA00023172"/>
    </source>
</evidence>
<keyword evidence="8" id="KW-1185">Reference proteome</keyword>
<dbReference type="PANTHER" id="PTHR45900">
    <property type="entry name" value="RECA"/>
    <property type="match status" value="1"/>
</dbReference>
<evidence type="ECO:0000313" key="8">
    <source>
        <dbReference type="Proteomes" id="UP000182427"/>
    </source>
</evidence>
<dbReference type="SUPFAM" id="SSF52540">
    <property type="entry name" value="P-loop containing nucleoside triphosphate hydrolases"/>
    <property type="match status" value="1"/>
</dbReference>
<dbReference type="GO" id="GO:0005829">
    <property type="term" value="C:cytosol"/>
    <property type="evidence" value="ECO:0007669"/>
    <property type="project" value="TreeGrafter"/>
</dbReference>
<evidence type="ECO:0000256" key="2">
    <source>
        <dbReference type="ARBA" id="ARBA00015553"/>
    </source>
</evidence>
<dbReference type="GO" id="GO:0006310">
    <property type="term" value="P:DNA recombination"/>
    <property type="evidence" value="ECO:0007669"/>
    <property type="project" value="UniProtKB-KW"/>
</dbReference>
<dbReference type="Proteomes" id="UP000182427">
    <property type="component" value="Chromosome I"/>
</dbReference>
<dbReference type="Gene3D" id="3.40.50.300">
    <property type="entry name" value="P-loop containing nucleotide triphosphate hydrolases"/>
    <property type="match status" value="1"/>
</dbReference>
<dbReference type="RefSeq" id="WP_083346067.1">
    <property type="nucleotide sequence ID" value="NZ_LT629690.1"/>
</dbReference>
<dbReference type="GO" id="GO:0005524">
    <property type="term" value="F:ATP binding"/>
    <property type="evidence" value="ECO:0007669"/>
    <property type="project" value="UniProtKB-KW"/>
</dbReference>
<protein>
    <recommendedName>
        <fullName evidence="2">Protein RecA</fullName>
    </recommendedName>
</protein>
<dbReference type="GO" id="GO:0006281">
    <property type="term" value="P:DNA repair"/>
    <property type="evidence" value="ECO:0007669"/>
    <property type="project" value="InterPro"/>
</dbReference>
<name>A0A1G7NS02_9BACT</name>
<feature type="domain" description="RecA-like N-terminal" evidence="6">
    <location>
        <begin position="25"/>
        <end position="116"/>
    </location>
</feature>
<reference evidence="7 8" key="1">
    <citation type="submission" date="2016-10" db="EMBL/GenBank/DDBJ databases">
        <authorList>
            <person name="de Groot N.N."/>
        </authorList>
    </citation>
    <scope>NUCLEOTIDE SEQUENCE [LARGE SCALE GENOMIC DNA]</scope>
    <source>
        <strain evidence="7 8">GAS232</strain>
    </source>
</reference>
<accession>A0A1G7NS02</accession>
<dbReference type="EMBL" id="LT629690">
    <property type="protein sequence ID" value="SDF76717.1"/>
    <property type="molecule type" value="Genomic_DNA"/>
</dbReference>
<dbReference type="InterPro" id="IPR013765">
    <property type="entry name" value="DNA_recomb/repair_RecA"/>
</dbReference>
<dbReference type="Pfam" id="PF00154">
    <property type="entry name" value="RecA_N"/>
    <property type="match status" value="1"/>
</dbReference>
<sequence length="359" mass="39802">MNASARVTQIRSQIETSLERRIPSALTPRPKLTREQASSGIADIDEFLEGGLPVGAIAEFIGNNGSGRTTAAIAFVAAAIRGARVAAWIDVSDTLDPAGASLNGVDLSHLLWVRCDAQLSRDYSAPMQRSKSPRLLQSTSETLLKKEKFHRQLQSVPDAARKVMQAHGGLQDHHAQREEQKARALAAPCCYEPKPHRRKLEQSRIAIPRVGMPSAVQLSQHIRREKHSYAAIERALRATDLLLQSGGFGIIVLDLGDVPVEAVWRIPMATWFRYRAACERSRTTLLVLTKHPCARSSAELVVQMDLENVAAEGGVMTQLLRKASVERQRFATQPNAVPMRKQLQRDLHRPWKGVMEWAV</sequence>
<dbReference type="InterPro" id="IPR027417">
    <property type="entry name" value="P-loop_NTPase"/>
</dbReference>
<proteinExistence type="inferred from homology"/>
<keyword evidence="5" id="KW-0233">DNA recombination</keyword>
<evidence type="ECO:0000313" key="7">
    <source>
        <dbReference type="EMBL" id="SDF76717.1"/>
    </source>
</evidence>
<keyword evidence="3" id="KW-0547">Nucleotide-binding</keyword>
<dbReference type="OrthoDB" id="110850at2"/>
<dbReference type="PANTHER" id="PTHR45900:SF1">
    <property type="entry name" value="MITOCHONDRIAL DNA REPAIR PROTEIN RECA HOMOLOG-RELATED"/>
    <property type="match status" value="1"/>
</dbReference>
<dbReference type="GO" id="GO:0003697">
    <property type="term" value="F:single-stranded DNA binding"/>
    <property type="evidence" value="ECO:0007669"/>
    <property type="project" value="InterPro"/>
</dbReference>
<evidence type="ECO:0000256" key="3">
    <source>
        <dbReference type="ARBA" id="ARBA00022741"/>
    </source>
</evidence>
<gene>
    <name evidence="7" type="ORF">SAMN05444167_3245</name>
</gene>
<evidence type="ECO:0000256" key="1">
    <source>
        <dbReference type="ARBA" id="ARBA00009391"/>
    </source>
</evidence>
<evidence type="ECO:0000259" key="6">
    <source>
        <dbReference type="Pfam" id="PF00154"/>
    </source>
</evidence>